<organism evidence="1 2">
    <name type="scientific">Aliiglaciecola lipolytica E3</name>
    <dbReference type="NCBI Taxonomy" id="1127673"/>
    <lineage>
        <taxon>Bacteria</taxon>
        <taxon>Pseudomonadati</taxon>
        <taxon>Pseudomonadota</taxon>
        <taxon>Gammaproteobacteria</taxon>
        <taxon>Alteromonadales</taxon>
        <taxon>Alteromonadaceae</taxon>
        <taxon>Aliiglaciecola</taxon>
    </lineage>
</organism>
<dbReference type="OrthoDB" id="5828847at2"/>
<dbReference type="STRING" id="1127673.GLIP_0689"/>
<comment type="caution">
    <text evidence="1">The sequence shown here is derived from an EMBL/GenBank/DDBJ whole genome shotgun (WGS) entry which is preliminary data.</text>
</comment>
<dbReference type="InterPro" id="IPR021250">
    <property type="entry name" value="DUF2789"/>
</dbReference>
<gene>
    <name evidence="1" type="ORF">GLIP_0689</name>
</gene>
<protein>
    <recommendedName>
        <fullName evidence="3">DUF2789 domain-containing protein</fullName>
    </recommendedName>
</protein>
<name>K6YPW2_9ALTE</name>
<dbReference type="EMBL" id="BAEN01000018">
    <property type="protein sequence ID" value="GAC13335.1"/>
    <property type="molecule type" value="Genomic_DNA"/>
</dbReference>
<dbReference type="Proteomes" id="UP000006334">
    <property type="component" value="Unassembled WGS sequence"/>
</dbReference>
<accession>K6YPW2</accession>
<evidence type="ECO:0000313" key="1">
    <source>
        <dbReference type="EMBL" id="GAC13335.1"/>
    </source>
</evidence>
<keyword evidence="2" id="KW-1185">Reference proteome</keyword>
<dbReference type="eggNOG" id="ENOG5032Z85">
    <property type="taxonomic scope" value="Bacteria"/>
</dbReference>
<dbReference type="Pfam" id="PF10982">
    <property type="entry name" value="DUF2789"/>
    <property type="match status" value="1"/>
</dbReference>
<reference evidence="1 2" key="1">
    <citation type="journal article" date="2017" name="Antonie Van Leeuwenhoek">
        <title>Rhizobium rhizosphaerae sp. nov., a novel species isolated from rice rhizosphere.</title>
        <authorList>
            <person name="Zhao J.J."/>
            <person name="Zhang J."/>
            <person name="Zhang R.J."/>
            <person name="Zhang C.W."/>
            <person name="Yin H.Q."/>
            <person name="Zhang X.X."/>
        </authorList>
    </citation>
    <scope>NUCLEOTIDE SEQUENCE [LARGE SCALE GENOMIC DNA]</scope>
    <source>
        <strain evidence="1 2">E3</strain>
    </source>
</reference>
<evidence type="ECO:0008006" key="3">
    <source>
        <dbReference type="Google" id="ProtNLM"/>
    </source>
</evidence>
<dbReference type="AlphaFoldDB" id="K6YPW2"/>
<sequence>MLTENLEMKDLFLQLGLANDDESIETFISEHKGLEKSVKLEEAPFWTESQATFIRQSFFEDAEWTELIDQLDNRLR</sequence>
<proteinExistence type="predicted"/>
<dbReference type="Gene3D" id="1.10.10.1130">
    <property type="entry name" value="Uncharacterised protein PF10982, DUF2789"/>
    <property type="match status" value="1"/>
</dbReference>
<evidence type="ECO:0000313" key="2">
    <source>
        <dbReference type="Proteomes" id="UP000006334"/>
    </source>
</evidence>
<dbReference type="InterPro" id="IPR038086">
    <property type="entry name" value="DUF2789_sf"/>
</dbReference>
<dbReference type="RefSeq" id="WP_008843155.1">
    <property type="nucleotide sequence ID" value="NZ_BAEN01000018.1"/>
</dbReference>